<evidence type="ECO:0000313" key="2">
    <source>
        <dbReference type="Proteomes" id="UP001362999"/>
    </source>
</evidence>
<organism evidence="1 2">
    <name type="scientific">Favolaschia claudopus</name>
    <dbReference type="NCBI Taxonomy" id="2862362"/>
    <lineage>
        <taxon>Eukaryota</taxon>
        <taxon>Fungi</taxon>
        <taxon>Dikarya</taxon>
        <taxon>Basidiomycota</taxon>
        <taxon>Agaricomycotina</taxon>
        <taxon>Agaricomycetes</taxon>
        <taxon>Agaricomycetidae</taxon>
        <taxon>Agaricales</taxon>
        <taxon>Marasmiineae</taxon>
        <taxon>Mycenaceae</taxon>
        <taxon>Favolaschia</taxon>
    </lineage>
</organism>
<dbReference type="AlphaFoldDB" id="A0AAV9ZPL2"/>
<comment type="caution">
    <text evidence="1">The sequence shown here is derived from an EMBL/GenBank/DDBJ whole genome shotgun (WGS) entry which is preliminary data.</text>
</comment>
<sequence length="68" mass="8261">TCDLEDKRNKVLDWLTNINFFQRQDAVFATWQQETGRWFLSLCDFVDWLSSSEKVLWVEGPRKLHCFY</sequence>
<gene>
    <name evidence="1" type="ORF">R3P38DRAFT_2573333</name>
</gene>
<protein>
    <submittedName>
        <fullName evidence="1">Uncharacterized protein</fullName>
    </submittedName>
</protein>
<evidence type="ECO:0000313" key="1">
    <source>
        <dbReference type="EMBL" id="KAK6988485.1"/>
    </source>
</evidence>
<reference evidence="1 2" key="1">
    <citation type="journal article" date="2024" name="J Genomics">
        <title>Draft genome sequencing and assembly of Favolaschia claudopus CIRM-BRFM 2984 isolated from oak limbs.</title>
        <authorList>
            <person name="Navarro D."/>
            <person name="Drula E."/>
            <person name="Chaduli D."/>
            <person name="Cazenave R."/>
            <person name="Ahrendt S."/>
            <person name="Wang J."/>
            <person name="Lipzen A."/>
            <person name="Daum C."/>
            <person name="Barry K."/>
            <person name="Grigoriev I.V."/>
            <person name="Favel A."/>
            <person name="Rosso M.N."/>
            <person name="Martin F."/>
        </authorList>
    </citation>
    <scope>NUCLEOTIDE SEQUENCE [LARGE SCALE GENOMIC DNA]</scope>
    <source>
        <strain evidence="1 2">CIRM-BRFM 2984</strain>
    </source>
</reference>
<dbReference type="Proteomes" id="UP001362999">
    <property type="component" value="Unassembled WGS sequence"/>
</dbReference>
<accession>A0AAV9ZPL2</accession>
<keyword evidence="2" id="KW-1185">Reference proteome</keyword>
<feature type="non-terminal residue" evidence="1">
    <location>
        <position position="1"/>
    </location>
</feature>
<dbReference type="EMBL" id="JAWWNJ010000122">
    <property type="protein sequence ID" value="KAK6988485.1"/>
    <property type="molecule type" value="Genomic_DNA"/>
</dbReference>
<name>A0AAV9ZPL2_9AGAR</name>
<proteinExistence type="predicted"/>